<dbReference type="Pfam" id="PF04055">
    <property type="entry name" value="Radical_SAM"/>
    <property type="match status" value="1"/>
</dbReference>
<dbReference type="PANTHER" id="PTHR13930">
    <property type="entry name" value="S-ADENOSYL-L-METHIONINE-DEPENDENT TRNA 4-DEMETHYLWYOSINE SYNTHASE"/>
    <property type="match status" value="1"/>
</dbReference>
<evidence type="ECO:0000256" key="9">
    <source>
        <dbReference type="ARBA" id="ARBA00049466"/>
    </source>
</evidence>
<dbReference type="GO" id="GO:0046872">
    <property type="term" value="F:metal ion binding"/>
    <property type="evidence" value="ECO:0007669"/>
    <property type="project" value="UniProtKB-KW"/>
</dbReference>
<dbReference type="InterPro" id="IPR013917">
    <property type="entry name" value="tRNA_wybutosine-synth"/>
</dbReference>
<dbReference type="GO" id="GO:0051539">
    <property type="term" value="F:4 iron, 4 sulfur cluster binding"/>
    <property type="evidence" value="ECO:0007669"/>
    <property type="project" value="UniProtKB-KW"/>
</dbReference>
<reference evidence="12" key="1">
    <citation type="journal article" date="2020" name="bioRxiv">
        <title>A rank-normalized archaeal taxonomy based on genome phylogeny resolves widespread incomplete and uneven classifications.</title>
        <authorList>
            <person name="Rinke C."/>
            <person name="Chuvochina M."/>
            <person name="Mussig A.J."/>
            <person name="Chaumeil P.-A."/>
            <person name="Waite D.W."/>
            <person name="Whitman W.B."/>
            <person name="Parks D.H."/>
            <person name="Hugenholtz P."/>
        </authorList>
    </citation>
    <scope>NUCLEOTIDE SEQUENCE [LARGE SCALE GENOMIC DNA]</scope>
</reference>
<dbReference type="GO" id="GO:0008033">
    <property type="term" value="P:tRNA processing"/>
    <property type="evidence" value="ECO:0007669"/>
    <property type="project" value="UniProtKB-KW"/>
</dbReference>
<protein>
    <submittedName>
        <fullName evidence="11">4-demethylwyosine synthase TYW1</fullName>
    </submittedName>
</protein>
<keyword evidence="2" id="KW-0004">4Fe-4S</keyword>
<dbReference type="CDD" id="cd01335">
    <property type="entry name" value="Radical_SAM"/>
    <property type="match status" value="1"/>
</dbReference>
<dbReference type="InterPro" id="IPR013785">
    <property type="entry name" value="Aldolase_TIM"/>
</dbReference>
<keyword evidence="3" id="KW-0949">S-adenosyl-L-methionine</keyword>
<feature type="domain" description="Radical SAM core" evidence="10">
    <location>
        <begin position="80"/>
        <end position="332"/>
    </location>
</feature>
<dbReference type="InterPro" id="IPR058240">
    <property type="entry name" value="rSAM_sf"/>
</dbReference>
<name>A0A7J4IZJ7_9ARCH</name>
<keyword evidence="6" id="KW-0408">Iron</keyword>
<evidence type="ECO:0000313" key="11">
    <source>
        <dbReference type="EMBL" id="HIH10280.1"/>
    </source>
</evidence>
<dbReference type="PANTHER" id="PTHR13930:SF0">
    <property type="entry name" value="S-ADENOSYL-L-METHIONINE-DEPENDENT TRNA 4-DEMETHYLWYOSINE SYNTHASE TYW1-RELATED"/>
    <property type="match status" value="1"/>
</dbReference>
<evidence type="ECO:0000259" key="10">
    <source>
        <dbReference type="PROSITE" id="PS51918"/>
    </source>
</evidence>
<keyword evidence="5" id="KW-0479">Metal-binding</keyword>
<evidence type="ECO:0000256" key="5">
    <source>
        <dbReference type="ARBA" id="ARBA00022723"/>
    </source>
</evidence>
<comment type="cofactor">
    <cofactor evidence="1">
        <name>[4Fe-4S] cluster</name>
        <dbReference type="ChEBI" id="CHEBI:49883"/>
    </cofactor>
</comment>
<dbReference type="SUPFAM" id="SSF102114">
    <property type="entry name" value="Radical SAM enzymes"/>
    <property type="match status" value="1"/>
</dbReference>
<proteinExistence type="predicted"/>
<dbReference type="InterPro" id="IPR034556">
    <property type="entry name" value="tRNA_wybutosine-synthase"/>
</dbReference>
<organism evidence="11 12">
    <name type="scientific">Candidatus Iainarchaeum sp</name>
    <dbReference type="NCBI Taxonomy" id="3101447"/>
    <lineage>
        <taxon>Archaea</taxon>
        <taxon>Candidatus Iainarchaeota</taxon>
        <taxon>Candidatus Iainarchaeia</taxon>
        <taxon>Candidatus Iainarchaeales</taxon>
        <taxon>Candidatus Iainarchaeaceae</taxon>
        <taxon>Candidatus Iainarchaeum</taxon>
    </lineage>
</organism>
<dbReference type="Proteomes" id="UP000565078">
    <property type="component" value="Unassembled WGS sequence"/>
</dbReference>
<dbReference type="Pfam" id="PF08608">
    <property type="entry name" value="Wyosine_form"/>
    <property type="match status" value="1"/>
</dbReference>
<dbReference type="Gene3D" id="3.20.20.70">
    <property type="entry name" value="Aldolase class I"/>
    <property type="match status" value="1"/>
</dbReference>
<comment type="caution">
    <text evidence="11">The sequence shown here is derived from an EMBL/GenBank/DDBJ whole genome shotgun (WGS) entry which is preliminary data.</text>
</comment>
<dbReference type="GO" id="GO:0102521">
    <property type="term" value="F:tRNA-4-demethylwyosine synthase activity"/>
    <property type="evidence" value="ECO:0007669"/>
    <property type="project" value="UniProtKB-EC"/>
</dbReference>
<evidence type="ECO:0000256" key="6">
    <source>
        <dbReference type="ARBA" id="ARBA00023004"/>
    </source>
</evidence>
<comment type="catalytic activity">
    <reaction evidence="9">
        <text>N(1)-methylguanosine(37) in tRNA(Phe) + pyruvate + S-adenosyl-L-methionine = 4-demethylwyosine(37) in tRNA(Phe) + 5'-deoxyadenosine + L-methionine + CO2 + H2O</text>
        <dbReference type="Rhea" id="RHEA:36347"/>
        <dbReference type="Rhea" id="RHEA-COMP:10164"/>
        <dbReference type="Rhea" id="RHEA-COMP:10165"/>
        <dbReference type="ChEBI" id="CHEBI:15361"/>
        <dbReference type="ChEBI" id="CHEBI:15377"/>
        <dbReference type="ChEBI" id="CHEBI:16526"/>
        <dbReference type="ChEBI" id="CHEBI:17319"/>
        <dbReference type="ChEBI" id="CHEBI:57844"/>
        <dbReference type="ChEBI" id="CHEBI:59789"/>
        <dbReference type="ChEBI" id="CHEBI:64315"/>
        <dbReference type="ChEBI" id="CHEBI:73542"/>
        <dbReference type="EC" id="4.1.3.44"/>
    </reaction>
</comment>
<keyword evidence="7" id="KW-0411">Iron-sulfur</keyword>
<evidence type="ECO:0000313" key="12">
    <source>
        <dbReference type="Proteomes" id="UP000565078"/>
    </source>
</evidence>
<dbReference type="EMBL" id="DUGC01000102">
    <property type="protein sequence ID" value="HIH10280.1"/>
    <property type="molecule type" value="Genomic_DNA"/>
</dbReference>
<dbReference type="SFLD" id="SFLDG01071">
    <property type="entry name" value="tRNA_wybutosine-synthesizing"/>
    <property type="match status" value="1"/>
</dbReference>
<keyword evidence="4" id="KW-0819">tRNA processing</keyword>
<keyword evidence="8" id="KW-0456">Lyase</keyword>
<evidence type="ECO:0000256" key="3">
    <source>
        <dbReference type="ARBA" id="ARBA00022691"/>
    </source>
</evidence>
<evidence type="ECO:0000256" key="2">
    <source>
        <dbReference type="ARBA" id="ARBA00022485"/>
    </source>
</evidence>
<dbReference type="InterPro" id="IPR007197">
    <property type="entry name" value="rSAM"/>
</dbReference>
<evidence type="ECO:0000256" key="8">
    <source>
        <dbReference type="ARBA" id="ARBA00023239"/>
    </source>
</evidence>
<evidence type="ECO:0000256" key="1">
    <source>
        <dbReference type="ARBA" id="ARBA00001966"/>
    </source>
</evidence>
<sequence>MGIVLDPERATGHKGGRIAVKCSNERGADETKYLSPAQVSKLGRAKYAIVGSHSAVQICTWNKKALRKEGVCYKQKFYGIECSGCAQMSPSVLWCNENCVFCWRPMEWMRSRGLGGIETDSPRKIIEGTIGQRKKLLTGFGGLEKVSRKRFENAQMPTHWAISLSGEPTLYPQICELISQLKSLPATKSVFLVTNAQKTEVFEKMARDKKFLPTQLYVSLDAPNEEMFKKINRSVLKDGWQRLLGSMEVISGLKTRKVVRITLMHEINDDMKFLAEWSGLIWAMKPEFLEVKSYMHIGDSRSRLSRDNMLLFEEIEKWCNEFGKVSGYVCKDYSRPSRIVLMVRPDLRDRSTKIEFARKEMGIGGEGIDF</sequence>
<evidence type="ECO:0000256" key="7">
    <source>
        <dbReference type="ARBA" id="ARBA00023014"/>
    </source>
</evidence>
<dbReference type="NCBIfam" id="TIGR03972">
    <property type="entry name" value="rSAM_TYW1"/>
    <property type="match status" value="1"/>
</dbReference>
<dbReference type="PROSITE" id="PS51918">
    <property type="entry name" value="RADICAL_SAM"/>
    <property type="match status" value="1"/>
</dbReference>
<dbReference type="SFLD" id="SFLDS00029">
    <property type="entry name" value="Radical_SAM"/>
    <property type="match status" value="1"/>
</dbReference>
<evidence type="ECO:0000256" key="4">
    <source>
        <dbReference type="ARBA" id="ARBA00022694"/>
    </source>
</evidence>
<accession>A0A7J4IZJ7</accession>
<gene>
    <name evidence="11" type="ORF">HA254_06470</name>
</gene>
<dbReference type="InterPro" id="IPR023993">
    <property type="entry name" value="TYW1_archaea"/>
</dbReference>
<dbReference type="AlphaFoldDB" id="A0A7J4IZJ7"/>
<dbReference type="SFLD" id="SFLDF00284">
    <property type="entry name" value="tRNA_wybutosine-synthesizing"/>
    <property type="match status" value="1"/>
</dbReference>